<accession>A0A1R2BS96</accession>
<dbReference type="InterPro" id="IPR013766">
    <property type="entry name" value="Thioredoxin_domain"/>
</dbReference>
<dbReference type="Pfam" id="PF00085">
    <property type="entry name" value="Thioredoxin"/>
    <property type="match status" value="2"/>
</dbReference>
<dbReference type="FunFam" id="3.40.30.10:FF:000023">
    <property type="entry name" value="Protein disulfide-isomerase"/>
    <property type="match status" value="1"/>
</dbReference>
<evidence type="ECO:0000256" key="3">
    <source>
        <dbReference type="ARBA" id="ARBA00006347"/>
    </source>
</evidence>
<evidence type="ECO:0000256" key="11">
    <source>
        <dbReference type="PIRSR" id="PIRSR605792-51"/>
    </source>
</evidence>
<sequence>MGYLTLLLILTCTLGHDSIKEEDGVLVLNDNNFDLVLNDYPQILVEFYAPWCKFCQKFAPMYAKAAERLMKEDPSIRIAKIDATENIETALKYNIEGYPTLKFFTNSKPSEYTGNKNEQGIYNWLLKKMGPSTKELLSKTSLELFMSLNDVSIVLFSIDPELIKTYEKIAKNSEGNIYFICKDPTIWGDFNINSMSLAVFKGKDLEVEEFKGNFIENEISKFIEKSLLPWLIPFDEKAIQIVFGKQNPCLFIFRKDFDDIKYSSALEILSKKLRGSPMISFADLSNPSNRRLVEYLGFPANWMPFALIVNQKSQKFIYRNEITEENLYNFVERWRKGIEKPYLKSQIIPNNPYSDGMTTIVGENFAEVVFDKKFDVFVEFFAPWCSHCKKLAPEYIKVAKAFKGIDTIIIAKIDATENEIEGFDIQEFPTLKFFPANNKDGIDYKGPKDAKSIEEFIRANAVLLMKREEL</sequence>
<evidence type="ECO:0000313" key="14">
    <source>
        <dbReference type="EMBL" id="OMJ79678.1"/>
    </source>
</evidence>
<evidence type="ECO:0000256" key="1">
    <source>
        <dbReference type="ARBA" id="ARBA00001182"/>
    </source>
</evidence>
<dbReference type="Gene3D" id="3.40.30.10">
    <property type="entry name" value="Glutaredoxin"/>
    <property type="match status" value="4"/>
</dbReference>
<keyword evidence="9" id="KW-0413">Isomerase</keyword>
<dbReference type="PANTHER" id="PTHR18929">
    <property type="entry name" value="PROTEIN DISULFIDE ISOMERASE"/>
    <property type="match status" value="1"/>
</dbReference>
<evidence type="ECO:0000256" key="4">
    <source>
        <dbReference type="ARBA" id="ARBA00012723"/>
    </source>
</evidence>
<dbReference type="CDD" id="cd02995">
    <property type="entry name" value="PDI_a_PDI_a'_C"/>
    <property type="match status" value="1"/>
</dbReference>
<feature type="disulfide bond" description="Redox-active" evidence="11">
    <location>
        <begin position="52"/>
        <end position="55"/>
    </location>
</feature>
<name>A0A1R2BS96_9CILI</name>
<dbReference type="AlphaFoldDB" id="A0A1R2BS96"/>
<keyword evidence="8 11" id="KW-1015">Disulfide bond</keyword>
<dbReference type="Pfam" id="PF13848">
    <property type="entry name" value="Thioredoxin_6"/>
    <property type="match status" value="1"/>
</dbReference>
<evidence type="ECO:0000259" key="13">
    <source>
        <dbReference type="PROSITE" id="PS51352"/>
    </source>
</evidence>
<feature type="domain" description="Thioredoxin" evidence="13">
    <location>
        <begin position="17"/>
        <end position="130"/>
    </location>
</feature>
<evidence type="ECO:0000256" key="2">
    <source>
        <dbReference type="ARBA" id="ARBA00004319"/>
    </source>
</evidence>
<evidence type="ECO:0000256" key="5">
    <source>
        <dbReference type="ARBA" id="ARBA00022729"/>
    </source>
</evidence>
<dbReference type="EC" id="5.3.4.1" evidence="4"/>
<feature type="domain" description="Thioredoxin" evidence="13">
    <location>
        <begin position="345"/>
        <end position="462"/>
    </location>
</feature>
<evidence type="ECO:0000313" key="15">
    <source>
        <dbReference type="Proteomes" id="UP000187209"/>
    </source>
</evidence>
<dbReference type="SUPFAM" id="SSF52833">
    <property type="entry name" value="Thioredoxin-like"/>
    <property type="match status" value="4"/>
</dbReference>
<dbReference type="GO" id="GO:0005788">
    <property type="term" value="C:endoplasmic reticulum lumen"/>
    <property type="evidence" value="ECO:0007669"/>
    <property type="project" value="UniProtKB-SubCell"/>
</dbReference>
<keyword evidence="6" id="KW-0677">Repeat</keyword>
<dbReference type="EMBL" id="MPUH01000459">
    <property type="protein sequence ID" value="OMJ79678.1"/>
    <property type="molecule type" value="Genomic_DNA"/>
</dbReference>
<feature type="chain" id="PRO_5012119306" description="protein disulfide-isomerase" evidence="12">
    <location>
        <begin position="16"/>
        <end position="470"/>
    </location>
</feature>
<dbReference type="Proteomes" id="UP000187209">
    <property type="component" value="Unassembled WGS sequence"/>
</dbReference>
<evidence type="ECO:0000256" key="7">
    <source>
        <dbReference type="ARBA" id="ARBA00022824"/>
    </source>
</evidence>
<comment type="similarity">
    <text evidence="3">Belongs to the protein disulfide isomerase family.</text>
</comment>
<keyword evidence="10 11" id="KW-0676">Redox-active center</keyword>
<proteinExistence type="inferred from homology"/>
<organism evidence="14 15">
    <name type="scientific">Stentor coeruleus</name>
    <dbReference type="NCBI Taxonomy" id="5963"/>
    <lineage>
        <taxon>Eukaryota</taxon>
        <taxon>Sar</taxon>
        <taxon>Alveolata</taxon>
        <taxon>Ciliophora</taxon>
        <taxon>Postciliodesmatophora</taxon>
        <taxon>Heterotrichea</taxon>
        <taxon>Heterotrichida</taxon>
        <taxon>Stentoridae</taxon>
        <taxon>Stentor</taxon>
    </lineage>
</organism>
<dbReference type="NCBIfam" id="TIGR01130">
    <property type="entry name" value="ER_PDI_fam"/>
    <property type="match status" value="1"/>
</dbReference>
<dbReference type="OrthoDB" id="72053at2759"/>
<dbReference type="InterPro" id="IPR005792">
    <property type="entry name" value="Prot_disulphide_isomerase"/>
</dbReference>
<comment type="subcellular location">
    <subcellularLocation>
        <location evidence="2">Endoplasmic reticulum lumen</location>
    </subcellularLocation>
</comment>
<dbReference type="CDD" id="cd02961">
    <property type="entry name" value="PDI_a_family"/>
    <property type="match status" value="1"/>
</dbReference>
<feature type="signal peptide" evidence="12">
    <location>
        <begin position="1"/>
        <end position="15"/>
    </location>
</feature>
<evidence type="ECO:0000256" key="10">
    <source>
        <dbReference type="ARBA" id="ARBA00023284"/>
    </source>
</evidence>
<dbReference type="InterPro" id="IPR036249">
    <property type="entry name" value="Thioredoxin-like_sf"/>
</dbReference>
<evidence type="ECO:0000256" key="8">
    <source>
        <dbReference type="ARBA" id="ARBA00023157"/>
    </source>
</evidence>
<reference evidence="14 15" key="1">
    <citation type="submission" date="2016-11" db="EMBL/GenBank/DDBJ databases">
        <title>The macronuclear genome of Stentor coeruleus: a giant cell with tiny introns.</title>
        <authorList>
            <person name="Slabodnick M."/>
            <person name="Ruby J.G."/>
            <person name="Reiff S.B."/>
            <person name="Swart E.C."/>
            <person name="Gosai S."/>
            <person name="Prabakaran S."/>
            <person name="Witkowska E."/>
            <person name="Larue G.E."/>
            <person name="Fisher S."/>
            <person name="Freeman R.M."/>
            <person name="Gunawardena J."/>
            <person name="Chu W."/>
            <person name="Stover N.A."/>
            <person name="Gregory B.D."/>
            <person name="Nowacki M."/>
            <person name="Derisi J."/>
            <person name="Roy S.W."/>
            <person name="Marshall W.F."/>
            <person name="Sood P."/>
        </authorList>
    </citation>
    <scope>NUCLEOTIDE SEQUENCE [LARGE SCALE GENOMIC DNA]</scope>
    <source>
        <strain evidence="14">WM001</strain>
    </source>
</reference>
<keyword evidence="7" id="KW-0256">Endoplasmic reticulum</keyword>
<comment type="catalytic activity">
    <reaction evidence="1">
        <text>Catalyzes the rearrangement of -S-S- bonds in proteins.</text>
        <dbReference type="EC" id="5.3.4.1"/>
    </reaction>
</comment>
<dbReference type="GO" id="GO:0003756">
    <property type="term" value="F:protein disulfide isomerase activity"/>
    <property type="evidence" value="ECO:0007669"/>
    <property type="project" value="UniProtKB-EC"/>
</dbReference>
<evidence type="ECO:0000256" key="6">
    <source>
        <dbReference type="ARBA" id="ARBA00022737"/>
    </source>
</evidence>
<keyword evidence="5 12" id="KW-0732">Signal</keyword>
<comment type="caution">
    <text evidence="14">The sequence shown here is derived from an EMBL/GenBank/DDBJ whole genome shotgun (WGS) entry which is preliminary data.</text>
</comment>
<gene>
    <name evidence="14" type="ORF">SteCoe_20242</name>
</gene>
<keyword evidence="15" id="KW-1185">Reference proteome</keyword>
<feature type="disulfide bond" description="Redox-active" evidence="11">
    <location>
        <begin position="385"/>
        <end position="388"/>
    </location>
</feature>
<protein>
    <recommendedName>
        <fullName evidence="4">protein disulfide-isomerase</fullName>
        <ecNumber evidence="4">5.3.4.1</ecNumber>
    </recommendedName>
</protein>
<evidence type="ECO:0000256" key="12">
    <source>
        <dbReference type="SAM" id="SignalP"/>
    </source>
</evidence>
<dbReference type="GO" id="GO:0034976">
    <property type="term" value="P:response to endoplasmic reticulum stress"/>
    <property type="evidence" value="ECO:0007669"/>
    <property type="project" value="TreeGrafter"/>
</dbReference>
<evidence type="ECO:0000256" key="9">
    <source>
        <dbReference type="ARBA" id="ARBA00023235"/>
    </source>
</evidence>
<dbReference type="PRINTS" id="PR00421">
    <property type="entry name" value="THIOREDOXIN"/>
</dbReference>
<dbReference type="CDD" id="cd02981">
    <property type="entry name" value="PDI_b_family"/>
    <property type="match status" value="1"/>
</dbReference>
<dbReference type="GO" id="GO:0006457">
    <property type="term" value="P:protein folding"/>
    <property type="evidence" value="ECO:0007669"/>
    <property type="project" value="TreeGrafter"/>
</dbReference>
<dbReference type="PROSITE" id="PS51352">
    <property type="entry name" value="THIOREDOXIN_2"/>
    <property type="match status" value="2"/>
</dbReference>